<keyword evidence="5" id="KW-1185">Reference proteome</keyword>
<comment type="similarity">
    <text evidence="1">Belongs to the AB hydrolase superfamily. AB hydrolase 2 family.</text>
</comment>
<evidence type="ECO:0000259" key="3">
    <source>
        <dbReference type="Pfam" id="PF02230"/>
    </source>
</evidence>
<dbReference type="PANTHER" id="PTHR10655">
    <property type="entry name" value="LYSOPHOSPHOLIPASE-RELATED"/>
    <property type="match status" value="1"/>
</dbReference>
<accession>A0ABQ5YSI4</accession>
<dbReference type="Pfam" id="PF02230">
    <property type="entry name" value="Abhydrolase_2"/>
    <property type="match status" value="1"/>
</dbReference>
<proteinExistence type="inferred from homology"/>
<evidence type="ECO:0000256" key="1">
    <source>
        <dbReference type="ARBA" id="ARBA00006499"/>
    </source>
</evidence>
<evidence type="ECO:0000313" key="4">
    <source>
        <dbReference type="EMBL" id="GLR26392.1"/>
    </source>
</evidence>
<comment type="caution">
    <text evidence="4">The sequence shown here is derived from an EMBL/GenBank/DDBJ whole genome shotgun (WGS) entry which is preliminary data.</text>
</comment>
<dbReference type="Proteomes" id="UP001156664">
    <property type="component" value="Unassembled WGS sequence"/>
</dbReference>
<name>A0ABQ5YSI4_9BURK</name>
<keyword evidence="2" id="KW-0378">Hydrolase</keyword>
<feature type="domain" description="Phospholipase/carboxylesterase/thioesterase" evidence="3">
    <location>
        <begin position="9"/>
        <end position="219"/>
    </location>
</feature>
<dbReference type="Gene3D" id="3.40.50.1820">
    <property type="entry name" value="alpha/beta hydrolase"/>
    <property type="match status" value="1"/>
</dbReference>
<gene>
    <name evidence="4" type="ORF">GCM10007875_14820</name>
</gene>
<dbReference type="InterPro" id="IPR029058">
    <property type="entry name" value="AB_hydrolase_fold"/>
</dbReference>
<protein>
    <submittedName>
        <fullName evidence="4">Carboxylesterase</fullName>
    </submittedName>
</protein>
<dbReference type="InterPro" id="IPR003140">
    <property type="entry name" value="PLipase/COase/thioEstase"/>
</dbReference>
<organism evidence="4 5">
    <name type="scientific">Limnobacter litoralis</name>
    <dbReference type="NCBI Taxonomy" id="481366"/>
    <lineage>
        <taxon>Bacteria</taxon>
        <taxon>Pseudomonadati</taxon>
        <taxon>Pseudomonadota</taxon>
        <taxon>Betaproteobacteria</taxon>
        <taxon>Burkholderiales</taxon>
        <taxon>Burkholderiaceae</taxon>
        <taxon>Limnobacter</taxon>
    </lineage>
</organism>
<dbReference type="InterPro" id="IPR050565">
    <property type="entry name" value="LYPA1-2/EST-like"/>
</dbReference>
<evidence type="ECO:0000313" key="5">
    <source>
        <dbReference type="Proteomes" id="UP001156664"/>
    </source>
</evidence>
<evidence type="ECO:0000256" key="2">
    <source>
        <dbReference type="ARBA" id="ARBA00022801"/>
    </source>
</evidence>
<dbReference type="SUPFAM" id="SSF53474">
    <property type="entry name" value="alpha/beta-Hydrolases"/>
    <property type="match status" value="1"/>
</dbReference>
<dbReference type="EMBL" id="BSOJ01000015">
    <property type="protein sequence ID" value="GLR26392.1"/>
    <property type="molecule type" value="Genomic_DNA"/>
</dbReference>
<reference evidence="5" key="1">
    <citation type="journal article" date="2019" name="Int. J. Syst. Evol. Microbiol.">
        <title>The Global Catalogue of Microorganisms (GCM) 10K type strain sequencing project: providing services to taxonomists for standard genome sequencing and annotation.</title>
        <authorList>
            <consortium name="The Broad Institute Genomics Platform"/>
            <consortium name="The Broad Institute Genome Sequencing Center for Infectious Disease"/>
            <person name="Wu L."/>
            <person name="Ma J."/>
        </authorList>
    </citation>
    <scope>NUCLEOTIDE SEQUENCE [LARGE SCALE GENOMIC DNA]</scope>
    <source>
        <strain evidence="5">NBRC 105857</strain>
    </source>
</reference>
<sequence length="226" mass="25102">MTQQEDLVCIDAGDRPKHAIVWLHGLGADGYDFVPIAEELKQLGLPATRFLFPHAPKIPVSINGGYIMRAWYNIKYTELQREEDEAGIRLSQSRVDGMIDQLIAEGFQPSNIVIAGFSQGGAIAYQTALRSKHKLGGLICLSTYLTCVDSFSDERTPHNREIPILICHGIADNVVLPERGQKAAKLLAECGYNVSWKTYNMPHSVCAEEIKDIADFLKILFKNTAL</sequence>
<dbReference type="RefSeq" id="WP_284280968.1">
    <property type="nucleotide sequence ID" value="NZ_BSOJ01000015.1"/>
</dbReference>
<dbReference type="PANTHER" id="PTHR10655:SF17">
    <property type="entry name" value="LYSOPHOSPHOLIPASE-LIKE PROTEIN 1"/>
    <property type="match status" value="1"/>
</dbReference>